<dbReference type="GeneID" id="88357444"/>
<sequence length="275" mass="30218">MAKAESLDFDPRSDVRCVADLVRFPDVSTDLRDVRVERLVPKGIRERTPQVFESGGTTGRPKRIVDFTAWDEEAIATNTALDEHAFPAQGNWLYVGPTGPHVMAYIVSRVARLRAGAVLSLDFDPRWVKKALRAGQRSVAEAYVAHIVEQAHDILQDQQIATAVFTPPILIAAARRTRLVRLLDRVSGHHVGRHQHQPGDAAATGSRYLPRHQVRRAVRQHRDGAPRCSARGATTIPHGAYSARSTLAPMSMWSTSPIPPGWLPMVRAAASGCIA</sequence>
<gene>
    <name evidence="1" type="ORF">CRH09_08490</name>
</gene>
<evidence type="ECO:0000313" key="1">
    <source>
        <dbReference type="EMBL" id="ATL66232.1"/>
    </source>
</evidence>
<dbReference type="RefSeq" id="WP_098693435.1">
    <property type="nucleotide sequence ID" value="NZ_CP023778.1"/>
</dbReference>
<dbReference type="KEGG" id="ntp:CRH09_08490"/>
<dbReference type="AlphaFoldDB" id="A0A291RGL6"/>
<evidence type="ECO:0000313" key="2">
    <source>
        <dbReference type="Proteomes" id="UP000221961"/>
    </source>
</evidence>
<dbReference type="EMBL" id="CP023778">
    <property type="protein sequence ID" value="ATL66232.1"/>
    <property type="molecule type" value="Genomic_DNA"/>
</dbReference>
<accession>A0A291RGL6</accession>
<reference evidence="1 2" key="1">
    <citation type="submission" date="2017-10" db="EMBL/GenBank/DDBJ databases">
        <title>Comparative genomics between pathogenic Norcardia.</title>
        <authorList>
            <person name="Zeng L."/>
        </authorList>
    </citation>
    <scope>NUCLEOTIDE SEQUENCE [LARGE SCALE GENOMIC DNA]</scope>
    <source>
        <strain evidence="1 2">NC_YFY_NT001</strain>
    </source>
</reference>
<name>A0A291RGL6_9NOCA</name>
<proteinExistence type="predicted"/>
<dbReference type="Proteomes" id="UP000221961">
    <property type="component" value="Chromosome"/>
</dbReference>
<evidence type="ECO:0008006" key="3">
    <source>
        <dbReference type="Google" id="ProtNLM"/>
    </source>
</evidence>
<organism evidence="1 2">
    <name type="scientific">Nocardia terpenica</name>
    <dbReference type="NCBI Taxonomy" id="455432"/>
    <lineage>
        <taxon>Bacteria</taxon>
        <taxon>Bacillati</taxon>
        <taxon>Actinomycetota</taxon>
        <taxon>Actinomycetes</taxon>
        <taxon>Mycobacteriales</taxon>
        <taxon>Nocardiaceae</taxon>
        <taxon>Nocardia</taxon>
    </lineage>
</organism>
<protein>
    <recommendedName>
        <fullName evidence="3">AMP-dependent synthetase/ligase domain-containing protein</fullName>
    </recommendedName>
</protein>